<keyword evidence="5" id="KW-1185">Reference proteome</keyword>
<dbReference type="GO" id="GO:0032131">
    <property type="term" value="F:alkylated DNA binding"/>
    <property type="evidence" value="ECO:0007669"/>
    <property type="project" value="TreeGrafter"/>
</dbReference>
<dbReference type="PANTHER" id="PTHR43003:SF6">
    <property type="entry name" value="DNA GLYCOSYLASE"/>
    <property type="match status" value="1"/>
</dbReference>
<organism evidence="4 5">
    <name type="scientific">Streptomyces rubrolavendulae</name>
    <dbReference type="NCBI Taxonomy" id="285473"/>
    <lineage>
        <taxon>Bacteria</taxon>
        <taxon>Bacillati</taxon>
        <taxon>Actinomycetota</taxon>
        <taxon>Actinomycetes</taxon>
        <taxon>Kitasatosporales</taxon>
        <taxon>Streptomycetaceae</taxon>
        <taxon>Streptomyces</taxon>
    </lineage>
</organism>
<dbReference type="GO" id="GO:0032993">
    <property type="term" value="C:protein-DNA complex"/>
    <property type="evidence" value="ECO:0007669"/>
    <property type="project" value="TreeGrafter"/>
</dbReference>
<keyword evidence="2" id="KW-0234">DNA repair</keyword>
<dbReference type="KEGG" id="srn:A4G23_02041"/>
<dbReference type="GO" id="GO:0043916">
    <property type="term" value="F:DNA-7-methylguanine glycosylase activity"/>
    <property type="evidence" value="ECO:0007669"/>
    <property type="project" value="TreeGrafter"/>
</dbReference>
<reference evidence="4 5" key="1">
    <citation type="submission" date="2016-09" db="EMBL/GenBank/DDBJ databases">
        <title>Streptomyces rubrolavendulae MJM4426 Genome sequencing and assembly.</title>
        <authorList>
            <person name="Kim J.-G."/>
        </authorList>
    </citation>
    <scope>NUCLEOTIDE SEQUENCE [LARGE SCALE GENOMIC DNA]</scope>
    <source>
        <strain evidence="4 5">MJM4426</strain>
    </source>
</reference>
<dbReference type="GO" id="GO:0006307">
    <property type="term" value="P:DNA alkylation repair"/>
    <property type="evidence" value="ECO:0007669"/>
    <property type="project" value="TreeGrafter"/>
</dbReference>
<keyword evidence="1" id="KW-0227">DNA damage</keyword>
<accession>A0A1D8G172</accession>
<evidence type="ECO:0000256" key="1">
    <source>
        <dbReference type="ARBA" id="ARBA00022763"/>
    </source>
</evidence>
<dbReference type="GO" id="GO:0006285">
    <property type="term" value="P:base-excision repair, AP site formation"/>
    <property type="evidence" value="ECO:0007669"/>
    <property type="project" value="TreeGrafter"/>
</dbReference>
<sequence>MAGRYAPRPRRTPAPGGPGVPGAPGGEALGATPGLSPRAPGPSGAPGSNSASGRGSASHPGSASRSGSASGSGGPHGPAYAAGGPVRPRVPAQAGGPAHARGPAPEPRRRTWVPPWPLDLALTLGPLRRGPGDPTFRATPDGAFWRTCRTPGGPGTLRVAARGGAVEAEAWGSGADWLLDRLPALLGEEDDPDAFTPRHRFLAVTRQRRPGLRLVRTGLVLESLIPSILEQKVTTDEAYRAWRLLVRRYGEPAPGAPAELRLSVVPEPRTWALVPSWEWHRAGVDAKRSATVLRAVRVARRLEEAAAMAPEDARRRLELVPGIGPWTSAETVQRSNGAPDAVTTGDYHLPGIVGHALAGNRDADDEEMLALLEPYAGQRHRAARLILLSGRVPPRRAPRMTPGNIAAL</sequence>
<dbReference type="PATRIC" id="fig|285473.5.peg.2120"/>
<evidence type="ECO:0000256" key="2">
    <source>
        <dbReference type="ARBA" id="ARBA00023204"/>
    </source>
</evidence>
<dbReference type="EMBL" id="CP017316">
    <property type="protein sequence ID" value="AOT59205.1"/>
    <property type="molecule type" value="Genomic_DNA"/>
</dbReference>
<feature type="compositionally biased region" description="Low complexity" evidence="3">
    <location>
        <begin position="29"/>
        <end position="69"/>
    </location>
</feature>
<dbReference type="InterPro" id="IPR011257">
    <property type="entry name" value="DNA_glycosylase"/>
</dbReference>
<name>A0A1D8G172_9ACTN</name>
<dbReference type="GO" id="GO:0008725">
    <property type="term" value="F:DNA-3-methyladenine glycosylase activity"/>
    <property type="evidence" value="ECO:0007669"/>
    <property type="project" value="TreeGrafter"/>
</dbReference>
<feature type="compositionally biased region" description="Low complexity" evidence="3">
    <location>
        <begin position="77"/>
        <end position="103"/>
    </location>
</feature>
<proteinExistence type="predicted"/>
<dbReference type="PANTHER" id="PTHR43003">
    <property type="entry name" value="DNA-3-METHYLADENINE GLYCOSYLASE"/>
    <property type="match status" value="1"/>
</dbReference>
<protein>
    <submittedName>
        <fullName evidence="4">3-methyl-adenine DNA glycosylase II</fullName>
    </submittedName>
</protein>
<gene>
    <name evidence="4" type="ORF">A4G23_02041</name>
</gene>
<feature type="region of interest" description="Disordered" evidence="3">
    <location>
        <begin position="1"/>
        <end position="112"/>
    </location>
</feature>
<evidence type="ECO:0000313" key="5">
    <source>
        <dbReference type="Proteomes" id="UP000095349"/>
    </source>
</evidence>
<dbReference type="InterPro" id="IPR051912">
    <property type="entry name" value="Alkylbase_DNA_Glycosylase/TA"/>
</dbReference>
<dbReference type="STRING" id="285473.A4G23_02041"/>
<dbReference type="Gene3D" id="1.10.340.30">
    <property type="entry name" value="Hypothetical protein, domain 2"/>
    <property type="match status" value="1"/>
</dbReference>
<feature type="compositionally biased region" description="Gly residues" evidence="3">
    <location>
        <begin position="17"/>
        <end position="28"/>
    </location>
</feature>
<evidence type="ECO:0000313" key="4">
    <source>
        <dbReference type="EMBL" id="AOT59205.1"/>
    </source>
</evidence>
<dbReference type="GO" id="GO:0005737">
    <property type="term" value="C:cytoplasm"/>
    <property type="evidence" value="ECO:0007669"/>
    <property type="project" value="TreeGrafter"/>
</dbReference>
<evidence type="ECO:0000256" key="3">
    <source>
        <dbReference type="SAM" id="MobiDB-lite"/>
    </source>
</evidence>
<dbReference type="Proteomes" id="UP000095349">
    <property type="component" value="Chromosome"/>
</dbReference>
<dbReference type="SUPFAM" id="SSF48150">
    <property type="entry name" value="DNA-glycosylase"/>
    <property type="match status" value="1"/>
</dbReference>
<dbReference type="AlphaFoldDB" id="A0A1D8G172"/>